<dbReference type="InterPro" id="IPR040077">
    <property type="entry name" value="GST_C_Theta"/>
</dbReference>
<evidence type="ECO:0000259" key="6">
    <source>
        <dbReference type="PROSITE" id="PS50404"/>
    </source>
</evidence>
<dbReference type="GO" id="GO:0004364">
    <property type="term" value="F:glutathione transferase activity"/>
    <property type="evidence" value="ECO:0007669"/>
    <property type="project" value="UniProtKB-EC"/>
</dbReference>
<feature type="domain" description="GST C-terminal" evidence="7">
    <location>
        <begin position="88"/>
        <end position="249"/>
    </location>
</feature>
<proteinExistence type="inferred from homology"/>
<dbReference type="InterPro" id="IPR036249">
    <property type="entry name" value="Thioredoxin-like_sf"/>
</dbReference>
<dbReference type="InterPro" id="IPR004045">
    <property type="entry name" value="Glutathione_S-Trfase_N"/>
</dbReference>
<dbReference type="SFLD" id="SFLDS00019">
    <property type="entry name" value="Glutathione_Transferase_(cytos"/>
    <property type="match status" value="1"/>
</dbReference>
<dbReference type="SFLD" id="SFLDG00358">
    <property type="entry name" value="Main_(cytGST)"/>
    <property type="match status" value="1"/>
</dbReference>
<dbReference type="InterPro" id="IPR010987">
    <property type="entry name" value="Glutathione-S-Trfase_C-like"/>
</dbReference>
<keyword evidence="9" id="KW-1185">Reference proteome</keyword>
<dbReference type="PROSITE" id="PS50405">
    <property type="entry name" value="GST_CTER"/>
    <property type="match status" value="1"/>
</dbReference>
<dbReference type="Gene3D" id="3.40.30.10">
    <property type="entry name" value="Glutaredoxin"/>
    <property type="match status" value="1"/>
</dbReference>
<dbReference type="InterPro" id="IPR040075">
    <property type="entry name" value="GST_N_Theta"/>
</dbReference>
<organism evidence="8 9">
    <name type="scientific">Panthera tigris altaica</name>
    <name type="common">Siberian tiger</name>
    <dbReference type="NCBI Taxonomy" id="74533"/>
    <lineage>
        <taxon>Eukaryota</taxon>
        <taxon>Metazoa</taxon>
        <taxon>Chordata</taxon>
        <taxon>Craniata</taxon>
        <taxon>Vertebrata</taxon>
        <taxon>Euteleostomi</taxon>
        <taxon>Mammalia</taxon>
        <taxon>Eutheria</taxon>
        <taxon>Laurasiatheria</taxon>
        <taxon>Carnivora</taxon>
        <taxon>Feliformia</taxon>
        <taxon>Felidae</taxon>
        <taxon>Pantherinae</taxon>
        <taxon>Panthera</taxon>
    </lineage>
</organism>
<dbReference type="Proteomes" id="UP000675900">
    <property type="component" value="Unassembled WGS sequence"/>
</dbReference>
<dbReference type="AlphaFoldDB" id="A0A8C9JJL3"/>
<dbReference type="SUPFAM" id="SSF52833">
    <property type="entry name" value="Thioredoxin-like"/>
    <property type="match status" value="1"/>
</dbReference>
<evidence type="ECO:0000256" key="2">
    <source>
        <dbReference type="ARBA" id="ARBA00009899"/>
    </source>
</evidence>
<dbReference type="GO" id="GO:0005737">
    <property type="term" value="C:cytoplasm"/>
    <property type="evidence" value="ECO:0007669"/>
    <property type="project" value="UniProtKB-SubCell"/>
</dbReference>
<dbReference type="FunFam" id="3.40.30.10:FF:000498">
    <property type="entry name" value="glutathione S-transferase theta-1-like"/>
    <property type="match status" value="1"/>
</dbReference>
<evidence type="ECO:0000259" key="7">
    <source>
        <dbReference type="PROSITE" id="PS50405"/>
    </source>
</evidence>
<evidence type="ECO:0000313" key="9">
    <source>
        <dbReference type="Proteomes" id="UP000675900"/>
    </source>
</evidence>
<name>A0A8C9JJL3_PANTA</name>
<dbReference type="CDD" id="cd03050">
    <property type="entry name" value="GST_N_Theta"/>
    <property type="match status" value="1"/>
</dbReference>
<comment type="subcellular location">
    <subcellularLocation>
        <location evidence="1">Cytoplasm</location>
    </subcellularLocation>
</comment>
<keyword evidence="4" id="KW-0963">Cytoplasm</keyword>
<evidence type="ECO:0000256" key="3">
    <source>
        <dbReference type="ARBA" id="ARBA00012452"/>
    </source>
</evidence>
<evidence type="ECO:0000256" key="5">
    <source>
        <dbReference type="ARBA" id="ARBA00047960"/>
    </source>
</evidence>
<dbReference type="PANTHER" id="PTHR43917">
    <property type="match status" value="1"/>
</dbReference>
<dbReference type="GO" id="GO:0006749">
    <property type="term" value="P:glutathione metabolic process"/>
    <property type="evidence" value="ECO:0007669"/>
    <property type="project" value="TreeGrafter"/>
</dbReference>
<dbReference type="EC" id="2.5.1.18" evidence="3"/>
<comment type="catalytic activity">
    <reaction evidence="5">
        <text>RX + glutathione = an S-substituted glutathione + a halide anion + H(+)</text>
        <dbReference type="Rhea" id="RHEA:16437"/>
        <dbReference type="ChEBI" id="CHEBI:15378"/>
        <dbReference type="ChEBI" id="CHEBI:16042"/>
        <dbReference type="ChEBI" id="CHEBI:17792"/>
        <dbReference type="ChEBI" id="CHEBI:57925"/>
        <dbReference type="ChEBI" id="CHEBI:90779"/>
        <dbReference type="EC" id="2.5.1.18"/>
    </reaction>
</comment>
<reference evidence="8" key="1">
    <citation type="submission" date="2025-08" db="UniProtKB">
        <authorList>
            <consortium name="Ensembl"/>
        </authorList>
    </citation>
    <scope>IDENTIFICATION</scope>
</reference>
<accession>A0A8C9JJL3</accession>
<dbReference type="Gene3D" id="1.20.1050.10">
    <property type="match status" value="2"/>
</dbReference>
<protein>
    <recommendedName>
        <fullName evidence="3">glutathione transferase</fullName>
        <ecNumber evidence="3">2.5.1.18</ecNumber>
    </recommendedName>
</protein>
<dbReference type="InterPro" id="IPR051369">
    <property type="entry name" value="GST_Theta"/>
</dbReference>
<dbReference type="Ensembl" id="ENSPTIT00000013151.1">
    <property type="protein sequence ID" value="ENSPTIP00000009237.1"/>
    <property type="gene ID" value="ENSPTIG00000010388.1"/>
</dbReference>
<sequence length="270" mass="30478">MPLELFLDLYSPPCRAIYIFAKKNGIPFEFRPVELGRGEHLKPEFLKVNPLGKVPALRDGDFLLAESVAILLYLSRKYQTAPYWYPPDLQARARVDEYLAWQHTAIQLPATNVYLCKSLLPHFSGQPVDTVCLDRLLGKLKPALQHLDQEVLAAKPFLATEQVSLADLMAFTELMQVSFSCLFALWGHSGHRAESPALATLSPQPTAVGCDLFRDWPRLGAWRARVEAALGPELVQDAHKLVLQPRDPRDAQQDPRLAQELVHRLQERLS</sequence>
<dbReference type="PROSITE" id="PS50404">
    <property type="entry name" value="GST_NTER"/>
    <property type="match status" value="1"/>
</dbReference>
<evidence type="ECO:0000256" key="1">
    <source>
        <dbReference type="ARBA" id="ARBA00004496"/>
    </source>
</evidence>
<evidence type="ECO:0000313" key="8">
    <source>
        <dbReference type="Ensembl" id="ENSPTIP00000009237.1"/>
    </source>
</evidence>
<evidence type="ECO:0000256" key="4">
    <source>
        <dbReference type="ARBA" id="ARBA00022490"/>
    </source>
</evidence>
<dbReference type="GeneTree" id="ENSGT00940000163205"/>
<dbReference type="Pfam" id="PF02798">
    <property type="entry name" value="GST_N"/>
    <property type="match status" value="1"/>
</dbReference>
<dbReference type="CDD" id="cd03183">
    <property type="entry name" value="GST_C_Theta"/>
    <property type="match status" value="1"/>
</dbReference>
<dbReference type="InterPro" id="IPR036282">
    <property type="entry name" value="Glutathione-S-Trfase_C_sf"/>
</dbReference>
<comment type="similarity">
    <text evidence="2">Belongs to the GST superfamily. Theta family.</text>
</comment>
<dbReference type="PANTHER" id="PTHR43917:SF5">
    <property type="entry name" value="GLUTATHIONE TRANSFERASE"/>
    <property type="match status" value="1"/>
</dbReference>
<dbReference type="SUPFAM" id="SSF47616">
    <property type="entry name" value="GST C-terminal domain-like"/>
    <property type="match status" value="1"/>
</dbReference>
<reference evidence="8" key="2">
    <citation type="submission" date="2025-09" db="UniProtKB">
        <authorList>
            <consortium name="Ensembl"/>
        </authorList>
    </citation>
    <scope>IDENTIFICATION</scope>
</reference>
<dbReference type="InterPro" id="IPR040079">
    <property type="entry name" value="Glutathione_S-Trfase"/>
</dbReference>
<feature type="domain" description="GST N-terminal" evidence="6">
    <location>
        <begin position="1"/>
        <end position="82"/>
    </location>
</feature>